<gene>
    <name evidence="2" type="ORF">FWILDA_LOCUS17769</name>
</gene>
<feature type="compositionally biased region" description="Basic and acidic residues" evidence="1">
    <location>
        <begin position="1"/>
        <end position="13"/>
    </location>
</feature>
<evidence type="ECO:0000313" key="2">
    <source>
        <dbReference type="EMBL" id="CAI2196822.1"/>
    </source>
</evidence>
<dbReference type="AlphaFoldDB" id="A0A9W4T8Q4"/>
<comment type="caution">
    <text evidence="2">The sequence shown here is derived from an EMBL/GenBank/DDBJ whole genome shotgun (WGS) entry which is preliminary data.</text>
</comment>
<evidence type="ECO:0000313" key="3">
    <source>
        <dbReference type="Proteomes" id="UP001153678"/>
    </source>
</evidence>
<feature type="non-terminal residue" evidence="2">
    <location>
        <position position="114"/>
    </location>
</feature>
<name>A0A9W4T8Q4_9GLOM</name>
<feature type="region of interest" description="Disordered" evidence="1">
    <location>
        <begin position="1"/>
        <end position="28"/>
    </location>
</feature>
<keyword evidence="3" id="KW-1185">Reference proteome</keyword>
<dbReference type="OrthoDB" id="2364622at2759"/>
<reference evidence="2" key="1">
    <citation type="submission" date="2022-08" db="EMBL/GenBank/DDBJ databases">
        <authorList>
            <person name="Kallberg Y."/>
            <person name="Tangrot J."/>
            <person name="Rosling A."/>
        </authorList>
    </citation>
    <scope>NUCLEOTIDE SEQUENCE</scope>
    <source>
        <strain evidence="2">Wild A</strain>
    </source>
</reference>
<proteinExistence type="predicted"/>
<evidence type="ECO:0000256" key="1">
    <source>
        <dbReference type="SAM" id="MobiDB-lite"/>
    </source>
</evidence>
<organism evidence="2 3">
    <name type="scientific">Funneliformis geosporum</name>
    <dbReference type="NCBI Taxonomy" id="1117311"/>
    <lineage>
        <taxon>Eukaryota</taxon>
        <taxon>Fungi</taxon>
        <taxon>Fungi incertae sedis</taxon>
        <taxon>Mucoromycota</taxon>
        <taxon>Glomeromycotina</taxon>
        <taxon>Glomeromycetes</taxon>
        <taxon>Glomerales</taxon>
        <taxon>Glomeraceae</taxon>
        <taxon>Funneliformis</taxon>
    </lineage>
</organism>
<dbReference type="Proteomes" id="UP001153678">
    <property type="component" value="Unassembled WGS sequence"/>
</dbReference>
<sequence>SHKSVKQTDKTDIGKPIINSGKTKQSKQSTLENTICKIIQSELKLIFSALITQDSKTDTLKQALPIQEQSDEIPITKDILPYLEEVEYLDDPMEINFVQKKEPKTSVATIEKYC</sequence>
<protein>
    <submittedName>
        <fullName evidence="2">4367_t:CDS:1</fullName>
    </submittedName>
</protein>
<accession>A0A9W4T8Q4</accession>
<dbReference type="EMBL" id="CAMKVN010015064">
    <property type="protein sequence ID" value="CAI2196822.1"/>
    <property type="molecule type" value="Genomic_DNA"/>
</dbReference>